<reference evidence="1" key="1">
    <citation type="submission" date="2022-08" db="EMBL/GenBank/DDBJ databases">
        <title>Genome Sequence of Lecanicillium fungicola.</title>
        <authorList>
            <person name="Buettner E."/>
        </authorList>
    </citation>
    <scope>NUCLEOTIDE SEQUENCE</scope>
    <source>
        <strain evidence="1">Babe33</strain>
    </source>
</reference>
<evidence type="ECO:0000313" key="2">
    <source>
        <dbReference type="Proteomes" id="UP001143910"/>
    </source>
</evidence>
<keyword evidence="2" id="KW-1185">Reference proteome</keyword>
<name>A0ACC1NE56_9HYPO</name>
<dbReference type="Proteomes" id="UP001143910">
    <property type="component" value="Unassembled WGS sequence"/>
</dbReference>
<proteinExistence type="predicted"/>
<accession>A0ACC1NE56</accession>
<protein>
    <submittedName>
        <fullName evidence="1">Uncharacterized protein</fullName>
    </submittedName>
</protein>
<comment type="caution">
    <text evidence="1">The sequence shown here is derived from an EMBL/GenBank/DDBJ whole genome shotgun (WGS) entry which is preliminary data.</text>
</comment>
<evidence type="ECO:0000313" key="1">
    <source>
        <dbReference type="EMBL" id="KAJ2976781.1"/>
    </source>
</evidence>
<gene>
    <name evidence="1" type="ORF">NQ176_g4746</name>
</gene>
<sequence length="356" mass="39112">MAEGFAEYPPRTAIPNLVLHESTIRDKVDATKIADKWLSTLLTSISVKDAAALENLFFSEAWWRDLVALSWTITSKNGPPLIAKLLLESEATIEQVSLVSTSPLAPQLMDMGPMTIIQFGFSFLTQHASGRGVVRLGNDGPDSWKAWTASTQLEELLNQPASNAPVTTNGSNGHAEEDEHLQVVIVGAGQSGVMLGAWLKELGIKYLILDKQPRAGEAWRARYASVKSHTPIYTDHFPFLQFPSNWPKWLERDALADWIEHYSAIMGLNVVPNAAVSSVNRDIGTGTYTINATINGTQQKTYKTTHFVLATGVFPPIPFVPEFPGRDLFHGQLYHTVQGRAHMTLPRISSTTAHGA</sequence>
<organism evidence="1 2">
    <name type="scientific">Zarea fungicola</name>
    <dbReference type="NCBI Taxonomy" id="93591"/>
    <lineage>
        <taxon>Eukaryota</taxon>
        <taxon>Fungi</taxon>
        <taxon>Dikarya</taxon>
        <taxon>Ascomycota</taxon>
        <taxon>Pezizomycotina</taxon>
        <taxon>Sordariomycetes</taxon>
        <taxon>Hypocreomycetidae</taxon>
        <taxon>Hypocreales</taxon>
        <taxon>Cordycipitaceae</taxon>
        <taxon>Zarea</taxon>
    </lineage>
</organism>
<dbReference type="EMBL" id="JANJQO010000542">
    <property type="protein sequence ID" value="KAJ2976781.1"/>
    <property type="molecule type" value="Genomic_DNA"/>
</dbReference>